<proteinExistence type="predicted"/>
<sequence>MQFFGVFVPVSAGIRIKIAMQNIDPDHGVMPDAEPALSRAVGTLIGSNDEVVAALNSMPPLTVSAGMSWVCATSAAATRAGGCAI</sequence>
<reference evidence="1" key="1">
    <citation type="submission" date="2021-12" db="EMBL/GenBank/DDBJ databases">
        <title>Bradyrhizobium xenonodulans sp. nov.</title>
        <authorList>
            <person name="Claassens R."/>
            <person name="Venter S.N."/>
            <person name="Beukes C.W."/>
            <person name="Stepkowski T."/>
            <person name="Steenkamp E.T."/>
        </authorList>
    </citation>
    <scope>NUCLEOTIDE SEQUENCE</scope>
    <source>
        <strain evidence="1">14AB</strain>
    </source>
</reference>
<name>A0ABY7MIC0_9BRAD</name>
<evidence type="ECO:0000313" key="1">
    <source>
        <dbReference type="EMBL" id="WBL78118.1"/>
    </source>
</evidence>
<dbReference type="EMBL" id="CP089391">
    <property type="protein sequence ID" value="WBL78118.1"/>
    <property type="molecule type" value="Genomic_DNA"/>
</dbReference>
<protein>
    <submittedName>
        <fullName evidence="1">Uncharacterized protein</fullName>
    </submittedName>
</protein>
<dbReference type="Proteomes" id="UP001179614">
    <property type="component" value="Chromosome"/>
</dbReference>
<keyword evidence="2" id="KW-1185">Reference proteome</keyword>
<gene>
    <name evidence="1" type="ORF">I3J27_35105</name>
</gene>
<evidence type="ECO:0000313" key="2">
    <source>
        <dbReference type="Proteomes" id="UP001179614"/>
    </source>
</evidence>
<organism evidence="1 2">
    <name type="scientific">Bradyrhizobium xenonodulans</name>
    <dbReference type="NCBI Taxonomy" id="2736875"/>
    <lineage>
        <taxon>Bacteria</taxon>
        <taxon>Pseudomonadati</taxon>
        <taxon>Pseudomonadota</taxon>
        <taxon>Alphaproteobacteria</taxon>
        <taxon>Hyphomicrobiales</taxon>
        <taxon>Nitrobacteraceae</taxon>
        <taxon>Bradyrhizobium</taxon>
    </lineage>
</organism>
<dbReference type="RefSeq" id="WP_270163401.1">
    <property type="nucleotide sequence ID" value="NZ_CP089391.1"/>
</dbReference>
<accession>A0ABY7MIC0</accession>